<dbReference type="CDD" id="cd00371">
    <property type="entry name" value="HMA"/>
    <property type="match status" value="1"/>
</dbReference>
<dbReference type="Gene3D" id="3.40.1110.10">
    <property type="entry name" value="Calcium-transporting ATPase, cytoplasmic domain N"/>
    <property type="match status" value="1"/>
</dbReference>
<evidence type="ECO:0000256" key="4">
    <source>
        <dbReference type="ARBA" id="ARBA00022475"/>
    </source>
</evidence>
<dbReference type="InterPro" id="IPR036163">
    <property type="entry name" value="HMA_dom_sf"/>
</dbReference>
<dbReference type="InterPro" id="IPR036412">
    <property type="entry name" value="HAD-like_sf"/>
</dbReference>
<dbReference type="SUPFAM" id="SSF55008">
    <property type="entry name" value="HMA, heavy metal-associated domain"/>
    <property type="match status" value="1"/>
</dbReference>
<feature type="transmembrane region" description="Helical" evidence="15">
    <location>
        <begin position="109"/>
        <end position="134"/>
    </location>
</feature>
<dbReference type="NCBIfam" id="TIGR01511">
    <property type="entry name" value="ATPase-IB1_Cu"/>
    <property type="match status" value="1"/>
</dbReference>
<dbReference type="InterPro" id="IPR017969">
    <property type="entry name" value="Heavy-metal-associated_CS"/>
</dbReference>
<evidence type="ECO:0000256" key="12">
    <source>
        <dbReference type="ARBA" id="ARBA00022989"/>
    </source>
</evidence>
<dbReference type="PROSITE" id="PS50846">
    <property type="entry name" value="HMA_2"/>
    <property type="match status" value="1"/>
</dbReference>
<dbReference type="SUPFAM" id="SSF56784">
    <property type="entry name" value="HAD-like"/>
    <property type="match status" value="1"/>
</dbReference>
<evidence type="ECO:0000313" key="18">
    <source>
        <dbReference type="Proteomes" id="UP001156694"/>
    </source>
</evidence>
<feature type="transmembrane region" description="Helical" evidence="15">
    <location>
        <begin position="357"/>
        <end position="376"/>
    </location>
</feature>
<feature type="transmembrane region" description="Helical" evidence="15">
    <location>
        <begin position="174"/>
        <end position="193"/>
    </location>
</feature>
<dbReference type="Gene3D" id="2.70.150.10">
    <property type="entry name" value="Calcium-transporting ATPase, cytoplasmic transduction domain A"/>
    <property type="match status" value="1"/>
</dbReference>
<keyword evidence="5" id="KW-0597">Phosphoprotein</keyword>
<dbReference type="PROSITE" id="PS00154">
    <property type="entry name" value="ATPASE_E1_E2"/>
    <property type="match status" value="1"/>
</dbReference>
<dbReference type="Pfam" id="PF00122">
    <property type="entry name" value="E1-E2_ATPase"/>
    <property type="match status" value="1"/>
</dbReference>
<keyword evidence="13" id="KW-0406">Ion transport</keyword>
<evidence type="ECO:0000256" key="3">
    <source>
        <dbReference type="ARBA" id="ARBA00022448"/>
    </source>
</evidence>
<evidence type="ECO:0000256" key="9">
    <source>
        <dbReference type="ARBA" id="ARBA00022840"/>
    </source>
</evidence>
<evidence type="ECO:0000256" key="1">
    <source>
        <dbReference type="ARBA" id="ARBA00004651"/>
    </source>
</evidence>
<dbReference type="InterPro" id="IPR023299">
    <property type="entry name" value="ATPase_P-typ_cyto_dom_N"/>
</dbReference>
<dbReference type="InterPro" id="IPR001757">
    <property type="entry name" value="P_typ_ATPase"/>
</dbReference>
<dbReference type="Pfam" id="PF00702">
    <property type="entry name" value="Hydrolase"/>
    <property type="match status" value="1"/>
</dbReference>
<keyword evidence="10" id="KW-0460">Magnesium</keyword>
<organism evidence="17 18">
    <name type="scientific">Amylibacter marinus</name>
    <dbReference type="NCBI Taxonomy" id="1475483"/>
    <lineage>
        <taxon>Bacteria</taxon>
        <taxon>Pseudomonadati</taxon>
        <taxon>Pseudomonadota</taxon>
        <taxon>Alphaproteobacteria</taxon>
        <taxon>Rhodobacterales</taxon>
        <taxon>Paracoccaceae</taxon>
        <taxon>Amylibacter</taxon>
    </lineage>
</organism>
<keyword evidence="18" id="KW-1185">Reference proteome</keyword>
<keyword evidence="14 15" id="KW-0472">Membrane</keyword>
<dbReference type="NCBIfam" id="TIGR01494">
    <property type="entry name" value="ATPase_P-type"/>
    <property type="match status" value="2"/>
</dbReference>
<evidence type="ECO:0000256" key="15">
    <source>
        <dbReference type="RuleBase" id="RU362081"/>
    </source>
</evidence>
<keyword evidence="11" id="KW-1278">Translocase</keyword>
<dbReference type="Gene3D" id="3.30.70.100">
    <property type="match status" value="1"/>
</dbReference>
<comment type="subcellular location">
    <subcellularLocation>
        <location evidence="1">Cell membrane</location>
        <topology evidence="1">Multi-pass membrane protein</topology>
    </subcellularLocation>
</comment>
<dbReference type="InterPro" id="IPR008250">
    <property type="entry name" value="ATPase_P-typ_transduc_dom_A_sf"/>
</dbReference>
<feature type="transmembrane region" description="Helical" evidence="15">
    <location>
        <begin position="667"/>
        <end position="687"/>
    </location>
</feature>
<protein>
    <submittedName>
        <fullName evidence="17">Copper-translocating P-type ATPase</fullName>
    </submittedName>
</protein>
<keyword evidence="7 15" id="KW-0479">Metal-binding</keyword>
<feature type="transmembrane region" description="Helical" evidence="15">
    <location>
        <begin position="382"/>
        <end position="407"/>
    </location>
</feature>
<evidence type="ECO:0000259" key="16">
    <source>
        <dbReference type="PROSITE" id="PS50846"/>
    </source>
</evidence>
<dbReference type="InterPro" id="IPR023214">
    <property type="entry name" value="HAD_sf"/>
</dbReference>
<keyword evidence="9 15" id="KW-0067">ATP-binding</keyword>
<dbReference type="PANTHER" id="PTHR43520">
    <property type="entry name" value="ATP7, ISOFORM B"/>
    <property type="match status" value="1"/>
</dbReference>
<dbReference type="PROSITE" id="PS01229">
    <property type="entry name" value="COF_2"/>
    <property type="match status" value="1"/>
</dbReference>
<dbReference type="SUPFAM" id="SSF81653">
    <property type="entry name" value="Calcium ATPase, transduction domain A"/>
    <property type="match status" value="1"/>
</dbReference>
<feature type="transmembrane region" description="Helical" evidence="15">
    <location>
        <begin position="199"/>
        <end position="220"/>
    </location>
</feature>
<dbReference type="NCBIfam" id="TIGR01512">
    <property type="entry name" value="ATPase-IB2_Cd"/>
    <property type="match status" value="1"/>
</dbReference>
<dbReference type="InterPro" id="IPR018303">
    <property type="entry name" value="ATPase_P-typ_P_site"/>
</dbReference>
<dbReference type="InterPro" id="IPR059000">
    <property type="entry name" value="ATPase_P-type_domA"/>
</dbReference>
<dbReference type="InterPro" id="IPR027256">
    <property type="entry name" value="P-typ_ATPase_IB"/>
</dbReference>
<evidence type="ECO:0000256" key="7">
    <source>
        <dbReference type="ARBA" id="ARBA00022723"/>
    </source>
</evidence>
<dbReference type="Proteomes" id="UP001156694">
    <property type="component" value="Unassembled WGS sequence"/>
</dbReference>
<sequence length="717" mass="75918">MSVAACPACIALPSDEIIEQVQMAQRLSISVPDMRCAACMQKIERAVSEVKGVISARVNLSQKQVMIHRAPEIDIEDAILDAITNLGFEAHLLDNKQMGTVRDTAGHALLMRLGVAGFAAVNVMLLSVSVWAGADGTMMTLLHLISAAIAIPSLFFSAQPFFKSALQALRARGLNMDVPISLAILIAAVMSLYETLIGGGAVYFDAALSLTFFLLAGRYLDHQSRLKARSAAVELSALVLPRAQKITATGICTVDIQELELGDHILVRRGARVPVDGLLHSEAADMDVSILSGESLPMAMVTGAPVFAGSMNLGAPVEICVTSIGQDTRLAEIAQMVATAEASKTRYTSLADRAAQIYAPVVHLLALLAFVFWQFYSGDTRFAITVATAVLIITCPCALGLAVPAVMTVASGRLFRQGVIIRNGTALERLCSVDTVVFDKTGTLTSGDFTISKRPAPQEHRLAQALALKSDHPLCRAITDDGVSGALPHITDIQEISGCGMQGKYLGQTVKLGHAEWVGAHSSSDQVQTWIRFGQQSPQMFQFAERPKPSAKPAIEMLLARGLRVVILSGDRQQSVDRFAQSMGVSQAVGGVLPEEKMRLLRSFGDKVLMIGDGLNDTAALASASVSMAPAKAIDAARAASDFVLSRDDLTLIASTITTAQSARLRMLENFSIAAGYNAVAIPIALVGLASPLLAAIAMSGSSICVSLNALRVKGEA</sequence>
<keyword evidence="3" id="KW-0813">Transport</keyword>
<dbReference type="PRINTS" id="PR00119">
    <property type="entry name" value="CATATPASE"/>
</dbReference>
<comment type="similarity">
    <text evidence="2 15">Belongs to the cation transport ATPase (P-type) (TC 3.A.3) family. Type IB subfamily.</text>
</comment>
<evidence type="ECO:0000256" key="6">
    <source>
        <dbReference type="ARBA" id="ARBA00022692"/>
    </source>
</evidence>
<evidence type="ECO:0000256" key="8">
    <source>
        <dbReference type="ARBA" id="ARBA00022741"/>
    </source>
</evidence>
<keyword evidence="12 15" id="KW-1133">Transmembrane helix</keyword>
<keyword evidence="8 15" id="KW-0547">Nucleotide-binding</keyword>
<comment type="caution">
    <text evidence="17">The sequence shown here is derived from an EMBL/GenBank/DDBJ whole genome shotgun (WGS) entry which is preliminary data.</text>
</comment>
<reference evidence="18" key="1">
    <citation type="journal article" date="2019" name="Int. J. Syst. Evol. Microbiol.">
        <title>The Global Catalogue of Microorganisms (GCM) 10K type strain sequencing project: providing services to taxonomists for standard genome sequencing and annotation.</title>
        <authorList>
            <consortium name="The Broad Institute Genomics Platform"/>
            <consortium name="The Broad Institute Genome Sequencing Center for Infectious Disease"/>
            <person name="Wu L."/>
            <person name="Ma J."/>
        </authorList>
    </citation>
    <scope>NUCLEOTIDE SEQUENCE [LARGE SCALE GENOMIC DNA]</scope>
    <source>
        <strain evidence="18">NBRC 110140</strain>
    </source>
</reference>
<dbReference type="PROSITE" id="PS01047">
    <property type="entry name" value="HMA_1"/>
    <property type="match status" value="1"/>
</dbReference>
<dbReference type="EMBL" id="BSNN01000008">
    <property type="protein sequence ID" value="GLQ36289.1"/>
    <property type="molecule type" value="Genomic_DNA"/>
</dbReference>
<dbReference type="NCBIfam" id="TIGR01525">
    <property type="entry name" value="ATPase-IB_hvy"/>
    <property type="match status" value="1"/>
</dbReference>
<keyword evidence="4 15" id="KW-1003">Cell membrane</keyword>
<dbReference type="SUPFAM" id="SSF81665">
    <property type="entry name" value="Calcium ATPase, transmembrane domain M"/>
    <property type="match status" value="1"/>
</dbReference>
<evidence type="ECO:0000313" key="17">
    <source>
        <dbReference type="EMBL" id="GLQ36289.1"/>
    </source>
</evidence>
<dbReference type="Gene3D" id="3.40.50.1000">
    <property type="entry name" value="HAD superfamily/HAD-like"/>
    <property type="match status" value="1"/>
</dbReference>
<evidence type="ECO:0000256" key="11">
    <source>
        <dbReference type="ARBA" id="ARBA00022967"/>
    </source>
</evidence>
<evidence type="ECO:0000256" key="10">
    <source>
        <dbReference type="ARBA" id="ARBA00022842"/>
    </source>
</evidence>
<evidence type="ECO:0000256" key="13">
    <source>
        <dbReference type="ARBA" id="ARBA00023065"/>
    </source>
</evidence>
<dbReference type="Pfam" id="PF00403">
    <property type="entry name" value="HMA"/>
    <property type="match status" value="1"/>
</dbReference>
<proteinExistence type="inferred from homology"/>
<gene>
    <name evidence="17" type="primary">rdxI</name>
    <name evidence="17" type="ORF">GCM10007939_25730</name>
</gene>
<keyword evidence="6 15" id="KW-0812">Transmembrane</keyword>
<accession>A0ABQ5VYS3</accession>
<feature type="transmembrane region" description="Helical" evidence="15">
    <location>
        <begin position="140"/>
        <end position="162"/>
    </location>
</feature>
<feature type="domain" description="HMA" evidence="16">
    <location>
        <begin position="25"/>
        <end position="91"/>
    </location>
</feature>
<name>A0ABQ5VYS3_9RHOB</name>
<dbReference type="PANTHER" id="PTHR43520:SF5">
    <property type="entry name" value="CATION-TRANSPORTING P-TYPE ATPASE-RELATED"/>
    <property type="match status" value="1"/>
</dbReference>
<dbReference type="InterPro" id="IPR023298">
    <property type="entry name" value="ATPase_P-typ_TM_dom_sf"/>
</dbReference>
<dbReference type="InterPro" id="IPR006121">
    <property type="entry name" value="HMA_dom"/>
</dbReference>
<evidence type="ECO:0000256" key="14">
    <source>
        <dbReference type="ARBA" id="ARBA00023136"/>
    </source>
</evidence>
<evidence type="ECO:0000256" key="2">
    <source>
        <dbReference type="ARBA" id="ARBA00006024"/>
    </source>
</evidence>
<dbReference type="RefSeq" id="WP_284380019.1">
    <property type="nucleotide sequence ID" value="NZ_BSNN01000008.1"/>
</dbReference>
<evidence type="ECO:0000256" key="5">
    <source>
        <dbReference type="ARBA" id="ARBA00022553"/>
    </source>
</evidence>